<gene>
    <name evidence="1" type="ORF">MPH_03454</name>
</gene>
<dbReference type="InParanoid" id="K2SSC9"/>
<proteinExistence type="predicted"/>
<organism evidence="1 2">
    <name type="scientific">Macrophomina phaseolina (strain MS6)</name>
    <name type="common">Charcoal rot fungus</name>
    <dbReference type="NCBI Taxonomy" id="1126212"/>
    <lineage>
        <taxon>Eukaryota</taxon>
        <taxon>Fungi</taxon>
        <taxon>Dikarya</taxon>
        <taxon>Ascomycota</taxon>
        <taxon>Pezizomycotina</taxon>
        <taxon>Dothideomycetes</taxon>
        <taxon>Dothideomycetes incertae sedis</taxon>
        <taxon>Botryosphaeriales</taxon>
        <taxon>Botryosphaeriaceae</taxon>
        <taxon>Macrophomina</taxon>
    </lineage>
</organism>
<evidence type="ECO:0000313" key="1">
    <source>
        <dbReference type="EMBL" id="EKG19590.1"/>
    </source>
</evidence>
<dbReference type="Proteomes" id="UP000007129">
    <property type="component" value="Unassembled WGS sequence"/>
</dbReference>
<name>K2SSC9_MACPH</name>
<reference evidence="1 2" key="1">
    <citation type="journal article" date="2012" name="BMC Genomics">
        <title>Tools to kill: Genome of one of the most destructive plant pathogenic fungi Macrophomina phaseolina.</title>
        <authorList>
            <person name="Islam M.S."/>
            <person name="Haque M.S."/>
            <person name="Islam M.M."/>
            <person name="Emdad E.M."/>
            <person name="Halim A."/>
            <person name="Hossen Q.M.M."/>
            <person name="Hossain M.Z."/>
            <person name="Ahmed B."/>
            <person name="Rahim S."/>
            <person name="Rahman M.S."/>
            <person name="Alam M.M."/>
            <person name="Hou S."/>
            <person name="Wan X."/>
            <person name="Saito J.A."/>
            <person name="Alam M."/>
        </authorList>
    </citation>
    <scope>NUCLEOTIDE SEQUENCE [LARGE SCALE GENOMIC DNA]</scope>
    <source>
        <strain evidence="1 2">MS6</strain>
    </source>
</reference>
<dbReference type="EMBL" id="AHHD01000163">
    <property type="protein sequence ID" value="EKG19590.1"/>
    <property type="molecule type" value="Genomic_DNA"/>
</dbReference>
<comment type="caution">
    <text evidence="1">The sequence shown here is derived from an EMBL/GenBank/DDBJ whole genome shotgun (WGS) entry which is preliminary data.</text>
</comment>
<protein>
    <submittedName>
        <fullName evidence="1">Uncharacterized protein</fullName>
    </submittedName>
</protein>
<evidence type="ECO:0000313" key="2">
    <source>
        <dbReference type="Proteomes" id="UP000007129"/>
    </source>
</evidence>
<accession>K2SSC9</accession>
<dbReference type="HOGENOM" id="CLU_1586791_0_0_1"/>
<sequence length="168" mass="18723">MMISDEEIIHGRYICDGNAPVVICNNAIEILSFLHILLICFGSPAESYMFLSGLTQVSGTKDFFFKKKKVITEQGSSVDATSSKKMALWRLPSRQSRSKAQRILNLAHLLLMSDLSVKGIVGFSNKWHIINTSFPLTIRLTSFLPFSLPCSACCQYVVPYISSHAFPV</sequence>
<dbReference type="AlphaFoldDB" id="K2SSC9"/>
<dbReference type="VEuPathDB" id="FungiDB:MPH_03454"/>